<dbReference type="EC" id="2.5.1.18" evidence="1"/>
<organism evidence="6 7">
    <name type="scientific">Podila minutissima</name>
    <dbReference type="NCBI Taxonomy" id="64525"/>
    <lineage>
        <taxon>Eukaryota</taxon>
        <taxon>Fungi</taxon>
        <taxon>Fungi incertae sedis</taxon>
        <taxon>Mucoromycota</taxon>
        <taxon>Mortierellomycotina</taxon>
        <taxon>Mortierellomycetes</taxon>
        <taxon>Mortierellales</taxon>
        <taxon>Mortierellaceae</taxon>
        <taxon>Podila</taxon>
    </lineage>
</organism>
<evidence type="ECO:0000256" key="2">
    <source>
        <dbReference type="ARBA" id="ARBA00022679"/>
    </source>
</evidence>
<evidence type="ECO:0000259" key="4">
    <source>
        <dbReference type="PROSITE" id="PS50404"/>
    </source>
</evidence>
<evidence type="ECO:0000313" key="6">
    <source>
        <dbReference type="EMBL" id="KAF9327448.1"/>
    </source>
</evidence>
<dbReference type="GO" id="GO:0006749">
    <property type="term" value="P:glutathione metabolic process"/>
    <property type="evidence" value="ECO:0007669"/>
    <property type="project" value="TreeGrafter"/>
</dbReference>
<dbReference type="SUPFAM" id="SSF47616">
    <property type="entry name" value="GST C-terminal domain-like"/>
    <property type="match status" value="1"/>
</dbReference>
<dbReference type="InterPro" id="IPR036249">
    <property type="entry name" value="Thioredoxin-like_sf"/>
</dbReference>
<dbReference type="InterPro" id="IPR004045">
    <property type="entry name" value="Glutathione_S-Trfase_N"/>
</dbReference>
<name>A0A9P5VJK9_9FUNG</name>
<dbReference type="Gene3D" id="1.20.1050.10">
    <property type="match status" value="1"/>
</dbReference>
<accession>A0A9P5VJK9</accession>
<evidence type="ECO:0000256" key="3">
    <source>
        <dbReference type="ARBA" id="ARBA00047960"/>
    </source>
</evidence>
<dbReference type="PANTHER" id="PTHR11571:SF224">
    <property type="entry name" value="HEMATOPOIETIC PROSTAGLANDIN D SYNTHASE"/>
    <property type="match status" value="1"/>
</dbReference>
<feature type="domain" description="GST N-terminal" evidence="4">
    <location>
        <begin position="20"/>
        <end position="99"/>
    </location>
</feature>
<evidence type="ECO:0000259" key="5">
    <source>
        <dbReference type="PROSITE" id="PS50405"/>
    </source>
</evidence>
<protein>
    <recommendedName>
        <fullName evidence="1">glutathione transferase</fullName>
        <ecNumber evidence="1">2.5.1.18</ecNumber>
    </recommendedName>
</protein>
<dbReference type="AlphaFoldDB" id="A0A9P5VJK9"/>
<proteinExistence type="predicted"/>
<keyword evidence="2" id="KW-0808">Transferase</keyword>
<evidence type="ECO:0000313" key="7">
    <source>
        <dbReference type="Proteomes" id="UP000696485"/>
    </source>
</evidence>
<feature type="domain" description="GST C-terminal" evidence="5">
    <location>
        <begin position="101"/>
        <end position="236"/>
    </location>
</feature>
<sequence>MKTFSLDYAENSKIMTQDGLKYRLSYFGMHFGGTSSRGILAYAGADWTPTYPVWRDEKAKTPFELIPVLTVISPDGKELVLAENVAIDIFLAKQFGLHGTNHWEEAIINAYYSNSNTFFFQEIMNNFFWESQTKSEEERRQYLDKMVNEQLPTWARIHEVHLANNHLNGHYVGSRTTLADIRTTTMLDALEKIIGAERVATVINADKTPGIAKVRAQVEAKPSYAAWRASEEYTKLNKNSANFVKDMHPELAPSIDA</sequence>
<dbReference type="InterPro" id="IPR004046">
    <property type="entry name" value="GST_C"/>
</dbReference>
<gene>
    <name evidence="6" type="ORF">BG006_009247</name>
</gene>
<reference evidence="6" key="1">
    <citation type="journal article" date="2020" name="Fungal Divers.">
        <title>Resolving the Mortierellaceae phylogeny through synthesis of multi-gene phylogenetics and phylogenomics.</title>
        <authorList>
            <person name="Vandepol N."/>
            <person name="Liber J."/>
            <person name="Desiro A."/>
            <person name="Na H."/>
            <person name="Kennedy M."/>
            <person name="Barry K."/>
            <person name="Grigoriev I.V."/>
            <person name="Miller A.N."/>
            <person name="O'Donnell K."/>
            <person name="Stajich J.E."/>
            <person name="Bonito G."/>
        </authorList>
    </citation>
    <scope>NUCLEOTIDE SEQUENCE</scope>
    <source>
        <strain evidence="6">NVP1</strain>
    </source>
</reference>
<dbReference type="PROSITE" id="PS50405">
    <property type="entry name" value="GST_CTER"/>
    <property type="match status" value="1"/>
</dbReference>
<dbReference type="InterPro" id="IPR050213">
    <property type="entry name" value="GST_superfamily"/>
</dbReference>
<dbReference type="GO" id="GO:0004364">
    <property type="term" value="F:glutathione transferase activity"/>
    <property type="evidence" value="ECO:0007669"/>
    <property type="project" value="UniProtKB-EC"/>
</dbReference>
<dbReference type="Proteomes" id="UP000696485">
    <property type="component" value="Unassembled WGS sequence"/>
</dbReference>
<evidence type="ECO:0000256" key="1">
    <source>
        <dbReference type="ARBA" id="ARBA00012452"/>
    </source>
</evidence>
<comment type="caution">
    <text evidence="6">The sequence shown here is derived from an EMBL/GenBank/DDBJ whole genome shotgun (WGS) entry which is preliminary data.</text>
</comment>
<dbReference type="PANTHER" id="PTHR11571">
    <property type="entry name" value="GLUTATHIONE S-TRANSFERASE"/>
    <property type="match status" value="1"/>
</dbReference>
<dbReference type="PROSITE" id="PS50404">
    <property type="entry name" value="GST_NTER"/>
    <property type="match status" value="1"/>
</dbReference>
<dbReference type="InterPro" id="IPR036282">
    <property type="entry name" value="Glutathione-S-Trfase_C_sf"/>
</dbReference>
<comment type="catalytic activity">
    <reaction evidence="3">
        <text>RX + glutathione = an S-substituted glutathione + a halide anion + H(+)</text>
        <dbReference type="Rhea" id="RHEA:16437"/>
        <dbReference type="ChEBI" id="CHEBI:15378"/>
        <dbReference type="ChEBI" id="CHEBI:16042"/>
        <dbReference type="ChEBI" id="CHEBI:17792"/>
        <dbReference type="ChEBI" id="CHEBI:57925"/>
        <dbReference type="ChEBI" id="CHEBI:90779"/>
        <dbReference type="EC" id="2.5.1.18"/>
    </reaction>
</comment>
<dbReference type="InterPro" id="IPR010987">
    <property type="entry name" value="Glutathione-S-Trfase_C-like"/>
</dbReference>
<dbReference type="EMBL" id="JAAAUY010000664">
    <property type="protein sequence ID" value="KAF9327448.1"/>
    <property type="molecule type" value="Genomic_DNA"/>
</dbReference>
<dbReference type="Pfam" id="PF14497">
    <property type="entry name" value="GST_C_3"/>
    <property type="match status" value="1"/>
</dbReference>
<dbReference type="Gene3D" id="3.40.30.10">
    <property type="entry name" value="Glutaredoxin"/>
    <property type="match status" value="1"/>
</dbReference>
<keyword evidence="7" id="KW-1185">Reference proteome</keyword>
<dbReference type="SUPFAM" id="SSF52833">
    <property type="entry name" value="Thioredoxin-like"/>
    <property type="match status" value="1"/>
</dbReference>